<dbReference type="PANTHER" id="PTHR19282">
    <property type="entry name" value="TETRASPANIN"/>
    <property type="match status" value="1"/>
</dbReference>
<organism evidence="6 7">
    <name type="scientific">Poecilia formosa</name>
    <name type="common">Amazon molly</name>
    <name type="synonym">Limia formosa</name>
    <dbReference type="NCBI Taxonomy" id="48698"/>
    <lineage>
        <taxon>Eukaryota</taxon>
        <taxon>Metazoa</taxon>
        <taxon>Chordata</taxon>
        <taxon>Craniata</taxon>
        <taxon>Vertebrata</taxon>
        <taxon>Euteleostomi</taxon>
        <taxon>Actinopterygii</taxon>
        <taxon>Neopterygii</taxon>
        <taxon>Teleostei</taxon>
        <taxon>Neoteleostei</taxon>
        <taxon>Acanthomorphata</taxon>
        <taxon>Ovalentaria</taxon>
        <taxon>Atherinomorphae</taxon>
        <taxon>Cyprinodontiformes</taxon>
        <taxon>Poeciliidae</taxon>
        <taxon>Poeciliinae</taxon>
        <taxon>Poecilia</taxon>
    </lineage>
</organism>
<dbReference type="GO" id="GO:1900746">
    <property type="term" value="P:regulation of vascular endothelial growth factor signaling pathway"/>
    <property type="evidence" value="ECO:0007669"/>
    <property type="project" value="TreeGrafter"/>
</dbReference>
<keyword evidence="3 5" id="KW-1133">Transmembrane helix</keyword>
<reference evidence="6" key="3">
    <citation type="submission" date="2025-09" db="UniProtKB">
        <authorList>
            <consortium name="Ensembl"/>
        </authorList>
    </citation>
    <scope>IDENTIFICATION</scope>
</reference>
<evidence type="ECO:0000256" key="4">
    <source>
        <dbReference type="ARBA" id="ARBA00023136"/>
    </source>
</evidence>
<proteinExistence type="predicted"/>
<evidence type="ECO:0008006" key="8">
    <source>
        <dbReference type="Google" id="ProtNLM"/>
    </source>
</evidence>
<accession>A0A096M4B4</accession>
<evidence type="ECO:0000256" key="2">
    <source>
        <dbReference type="ARBA" id="ARBA00022692"/>
    </source>
</evidence>
<dbReference type="PROSITE" id="PS51257">
    <property type="entry name" value="PROKAR_LIPOPROTEIN"/>
    <property type="match status" value="1"/>
</dbReference>
<reference evidence="6" key="2">
    <citation type="submission" date="2025-08" db="UniProtKB">
        <authorList>
            <consortium name="Ensembl"/>
        </authorList>
    </citation>
    <scope>IDENTIFICATION</scope>
</reference>
<feature type="transmembrane region" description="Helical" evidence="5">
    <location>
        <begin position="49"/>
        <end position="68"/>
    </location>
</feature>
<dbReference type="Gene3D" id="1.10.1450.10">
    <property type="entry name" value="Tetraspanin"/>
    <property type="match status" value="1"/>
</dbReference>
<dbReference type="GeneTree" id="ENSGT00940000168658"/>
<dbReference type="eggNOG" id="KOG3882">
    <property type="taxonomic scope" value="Eukaryota"/>
</dbReference>
<dbReference type="PANTHER" id="PTHR19282:SF456">
    <property type="entry name" value="CD63 MOLECULE"/>
    <property type="match status" value="1"/>
</dbReference>
<evidence type="ECO:0000256" key="3">
    <source>
        <dbReference type="ARBA" id="ARBA00022989"/>
    </source>
</evidence>
<dbReference type="SUPFAM" id="SSF48652">
    <property type="entry name" value="Tetraspanin"/>
    <property type="match status" value="1"/>
</dbReference>
<sequence length="237" mass="26769">MERNNCCLKNVFMLFTVAFGCSYKDLFILKIRWMDVDHHIQELDAPRRLRLWVFAIMLLVISIFGRWATCTESKCCLKAFAVINGIGMVVMIIFGIHVAVFKSQVMERGQSAEFANEILKNDARKELLKTRQESLQCCGWTGVEDWGSDIPQSCNCTSSYEQCKPSPQGSAGPPYIYSKSCGKIFAADVEHVANIVLGILFGFAIVAMICLIITIKMIMQISRHDNVGQTDIEMRVY</sequence>
<dbReference type="Pfam" id="PF00335">
    <property type="entry name" value="Tetraspanin"/>
    <property type="match status" value="1"/>
</dbReference>
<protein>
    <recommendedName>
        <fullName evidence="8">Tetraspanin</fullName>
    </recommendedName>
</protein>
<name>A0A096M4B4_POEFO</name>
<dbReference type="InterPro" id="IPR008952">
    <property type="entry name" value="Tetraspanin_EC2_sf"/>
</dbReference>
<dbReference type="Proteomes" id="UP000028760">
    <property type="component" value="Unassembled WGS sequence"/>
</dbReference>
<dbReference type="GO" id="GO:0005886">
    <property type="term" value="C:plasma membrane"/>
    <property type="evidence" value="ECO:0007669"/>
    <property type="project" value="TreeGrafter"/>
</dbReference>
<dbReference type="EMBL" id="AYCK01021698">
    <property type="status" value="NOT_ANNOTATED_CDS"/>
    <property type="molecule type" value="Genomic_DNA"/>
</dbReference>
<dbReference type="InterPro" id="IPR018499">
    <property type="entry name" value="Tetraspanin/Peripherin"/>
</dbReference>
<evidence type="ECO:0000313" key="7">
    <source>
        <dbReference type="Proteomes" id="UP000028760"/>
    </source>
</evidence>
<dbReference type="AlphaFoldDB" id="A0A096M4B4"/>
<keyword evidence="7" id="KW-1185">Reference proteome</keyword>
<evidence type="ECO:0000256" key="1">
    <source>
        <dbReference type="ARBA" id="ARBA00004141"/>
    </source>
</evidence>
<comment type="subcellular location">
    <subcellularLocation>
        <location evidence="1">Membrane</location>
        <topology evidence="1">Multi-pass membrane protein</topology>
    </subcellularLocation>
</comment>
<evidence type="ECO:0000313" key="6">
    <source>
        <dbReference type="Ensembl" id="ENSPFOP00000026255.1"/>
    </source>
</evidence>
<dbReference type="STRING" id="48698.ENSPFOP00000026255"/>
<reference evidence="7" key="1">
    <citation type="submission" date="2013-10" db="EMBL/GenBank/DDBJ databases">
        <authorList>
            <person name="Schartl M."/>
            <person name="Warren W."/>
        </authorList>
    </citation>
    <scope>NUCLEOTIDE SEQUENCE [LARGE SCALE GENOMIC DNA]</scope>
    <source>
        <strain evidence="7">female</strain>
    </source>
</reference>
<evidence type="ECO:0000256" key="5">
    <source>
        <dbReference type="SAM" id="Phobius"/>
    </source>
</evidence>
<feature type="transmembrane region" description="Helical" evidence="5">
    <location>
        <begin position="80"/>
        <end position="101"/>
    </location>
</feature>
<feature type="transmembrane region" description="Helical" evidence="5">
    <location>
        <begin position="12"/>
        <end position="29"/>
    </location>
</feature>
<keyword evidence="4 5" id="KW-0472">Membrane</keyword>
<feature type="transmembrane region" description="Helical" evidence="5">
    <location>
        <begin position="195"/>
        <end position="215"/>
    </location>
</feature>
<dbReference type="Ensembl" id="ENSPFOT00000030315.1">
    <property type="protein sequence ID" value="ENSPFOP00000026255.1"/>
    <property type="gene ID" value="ENSPFOG00000022300.1"/>
</dbReference>
<keyword evidence="2 5" id="KW-0812">Transmembrane</keyword>